<dbReference type="RefSeq" id="WP_235164290.1">
    <property type="nucleotide sequence ID" value="NZ_CP098805.1"/>
</dbReference>
<dbReference type="Proteomes" id="UP001055420">
    <property type="component" value="Chromosome"/>
</dbReference>
<gene>
    <name evidence="1" type="ORF">NFI80_00515</name>
</gene>
<protein>
    <submittedName>
        <fullName evidence="1">Uncharacterized protein</fullName>
    </submittedName>
</protein>
<proteinExistence type="predicted"/>
<evidence type="ECO:0000313" key="1">
    <source>
        <dbReference type="EMBL" id="USJ31228.1"/>
    </source>
</evidence>
<name>A0ABY4XLG2_9BACT</name>
<reference evidence="1" key="1">
    <citation type="submission" date="2022-06" db="EMBL/GenBank/DDBJ databases">
        <title>Novel species in genus Dyadobacter.</title>
        <authorList>
            <person name="Ma C."/>
        </authorList>
    </citation>
    <scope>NUCLEOTIDE SEQUENCE</scope>
    <source>
        <strain evidence="1">CY22</strain>
    </source>
</reference>
<sequence length="62" mass="7255">MNVTGSTPYQHMTKNVLLAVRDYICLTAKEKLEFLSQIRKIEKMKPIVRLDYEKTLIDLANQ</sequence>
<dbReference type="EMBL" id="CP098805">
    <property type="protein sequence ID" value="USJ31228.1"/>
    <property type="molecule type" value="Genomic_DNA"/>
</dbReference>
<accession>A0ABY4XLG2</accession>
<evidence type="ECO:0000313" key="2">
    <source>
        <dbReference type="Proteomes" id="UP001055420"/>
    </source>
</evidence>
<keyword evidence="2" id="KW-1185">Reference proteome</keyword>
<organism evidence="1 2">
    <name type="scientific">Dyadobacter chenhuakuii</name>
    <dbReference type="NCBI Taxonomy" id="2909339"/>
    <lineage>
        <taxon>Bacteria</taxon>
        <taxon>Pseudomonadati</taxon>
        <taxon>Bacteroidota</taxon>
        <taxon>Cytophagia</taxon>
        <taxon>Cytophagales</taxon>
        <taxon>Spirosomataceae</taxon>
        <taxon>Dyadobacter</taxon>
    </lineage>
</organism>